<evidence type="ECO:0000256" key="1">
    <source>
        <dbReference type="ARBA" id="ARBA00001974"/>
    </source>
</evidence>
<dbReference type="PANTHER" id="PTHR42934:SF2">
    <property type="entry name" value="GLYCOLATE OXIDASE SUBUNIT GLCD"/>
    <property type="match status" value="1"/>
</dbReference>
<dbReference type="GO" id="GO:0016491">
    <property type="term" value="F:oxidoreductase activity"/>
    <property type="evidence" value="ECO:0007669"/>
    <property type="project" value="UniProtKB-KW"/>
</dbReference>
<dbReference type="FunFam" id="1.10.45.10:FF:000001">
    <property type="entry name" value="D-lactate dehydrogenase mitochondrial"/>
    <property type="match status" value="1"/>
</dbReference>
<dbReference type="InterPro" id="IPR006094">
    <property type="entry name" value="Oxid_FAD_bind_N"/>
</dbReference>
<protein>
    <submittedName>
        <fullName evidence="6">FAD-binding protein</fullName>
    </submittedName>
</protein>
<comment type="caution">
    <text evidence="6">The sequence shown here is derived from an EMBL/GenBank/DDBJ whole genome shotgun (WGS) entry which is preliminary data.</text>
</comment>
<dbReference type="SUPFAM" id="SSF56176">
    <property type="entry name" value="FAD-binding/transporter-associated domain-like"/>
    <property type="match status" value="1"/>
</dbReference>
<dbReference type="SUPFAM" id="SSF55103">
    <property type="entry name" value="FAD-linked oxidases, C-terminal domain"/>
    <property type="match status" value="1"/>
</dbReference>
<evidence type="ECO:0000256" key="3">
    <source>
        <dbReference type="ARBA" id="ARBA00022827"/>
    </source>
</evidence>
<dbReference type="Pfam" id="PF01565">
    <property type="entry name" value="FAD_binding_4"/>
    <property type="match status" value="1"/>
</dbReference>
<dbReference type="Proteomes" id="UP000265742">
    <property type="component" value="Unassembled WGS sequence"/>
</dbReference>
<dbReference type="EMBL" id="QXTG01000001">
    <property type="protein sequence ID" value="RIX31168.1"/>
    <property type="molecule type" value="Genomic_DNA"/>
</dbReference>
<accession>A0A3A1U7Y9</accession>
<sequence length="464" mass="47154">MAFLEELAAALGPAVSTDRSELDRVRTDRSGWTTPEVPLAVVRARSTEDVQALLRLASAAGVPVVPRGAGTGLAGGAVGTTGSVVLDLAGMDRVLEVDEDDETARVQPGVVTDDLAAVLAPRGLWWPPDPASRAISTVGGNIATNAGGLLCAKYGVTRESVLGLQVVLADGTLVRLGRGTVKGVTGFDLTALLIGSEGTLGVVVEATLKLRRTESRPVVTIGATFPDVRSAAAAAAAITASGLRCAALELMDAASCAAVDALVAAGEGPAGDVPALGGHGAFLLVQTDGGAAPQEAEQALALIAAAGGEGRVALDAAAGADLVALRRAAHPAFARLGEVLIEDVCVPRSRLPEMFDAVEAIGRRHGLPIPTIAHAGDGNLHPNIVIPASVPHAPGEIPDVVWAAGEELFRTAIALGGTLTGEHGVGVLKRRWIADELGEDVMALSRRVKAAFDPLGILNPGKVW</sequence>
<organism evidence="6 7">
    <name type="scientific">Amnibacterium setariae</name>
    <dbReference type="NCBI Taxonomy" id="2306585"/>
    <lineage>
        <taxon>Bacteria</taxon>
        <taxon>Bacillati</taxon>
        <taxon>Actinomycetota</taxon>
        <taxon>Actinomycetes</taxon>
        <taxon>Micrococcales</taxon>
        <taxon>Microbacteriaceae</taxon>
        <taxon>Amnibacterium</taxon>
    </lineage>
</organism>
<keyword evidence="7" id="KW-1185">Reference proteome</keyword>
<dbReference type="AlphaFoldDB" id="A0A3A1U7Y9"/>
<keyword evidence="2" id="KW-0285">Flavoprotein</keyword>
<dbReference type="InterPro" id="IPR004113">
    <property type="entry name" value="FAD-bd_oxidored_4_C"/>
</dbReference>
<dbReference type="InterPro" id="IPR051914">
    <property type="entry name" value="FAD-linked_OxidoTrans_Type4"/>
</dbReference>
<evidence type="ECO:0000256" key="4">
    <source>
        <dbReference type="ARBA" id="ARBA00023002"/>
    </source>
</evidence>
<name>A0A3A1U7Y9_9MICO</name>
<dbReference type="InterPro" id="IPR016169">
    <property type="entry name" value="FAD-bd_PCMH_sub2"/>
</dbReference>
<reference evidence="7" key="1">
    <citation type="submission" date="2018-09" db="EMBL/GenBank/DDBJ databases">
        <authorList>
            <person name="Kim I."/>
        </authorList>
    </citation>
    <scope>NUCLEOTIDE SEQUENCE [LARGE SCALE GENOMIC DNA]</scope>
    <source>
        <strain evidence="7">DD4a</strain>
    </source>
</reference>
<dbReference type="PANTHER" id="PTHR42934">
    <property type="entry name" value="GLYCOLATE OXIDASE SUBUNIT GLCD"/>
    <property type="match status" value="1"/>
</dbReference>
<dbReference type="InterPro" id="IPR036318">
    <property type="entry name" value="FAD-bd_PCMH-like_sf"/>
</dbReference>
<dbReference type="GO" id="GO:0071949">
    <property type="term" value="F:FAD binding"/>
    <property type="evidence" value="ECO:0007669"/>
    <property type="project" value="InterPro"/>
</dbReference>
<dbReference type="OrthoDB" id="9811557at2"/>
<gene>
    <name evidence="6" type="ORF">D1781_07350</name>
</gene>
<dbReference type="InterPro" id="IPR016171">
    <property type="entry name" value="Vanillyl_alc_oxidase_C-sub2"/>
</dbReference>
<evidence type="ECO:0000313" key="7">
    <source>
        <dbReference type="Proteomes" id="UP000265742"/>
    </source>
</evidence>
<evidence type="ECO:0000313" key="6">
    <source>
        <dbReference type="EMBL" id="RIX31168.1"/>
    </source>
</evidence>
<dbReference type="PROSITE" id="PS51387">
    <property type="entry name" value="FAD_PCMH"/>
    <property type="match status" value="1"/>
</dbReference>
<keyword evidence="3" id="KW-0274">FAD</keyword>
<dbReference type="Gene3D" id="3.30.70.2740">
    <property type="match status" value="1"/>
</dbReference>
<dbReference type="RefSeq" id="WP_119481530.1">
    <property type="nucleotide sequence ID" value="NZ_QXTG01000001.1"/>
</dbReference>
<dbReference type="Pfam" id="PF02913">
    <property type="entry name" value="FAD-oxidase_C"/>
    <property type="match status" value="1"/>
</dbReference>
<evidence type="ECO:0000256" key="2">
    <source>
        <dbReference type="ARBA" id="ARBA00022630"/>
    </source>
</evidence>
<dbReference type="InterPro" id="IPR016164">
    <property type="entry name" value="FAD-linked_Oxase-like_C"/>
</dbReference>
<comment type="cofactor">
    <cofactor evidence="1">
        <name>FAD</name>
        <dbReference type="ChEBI" id="CHEBI:57692"/>
    </cofactor>
</comment>
<dbReference type="Gene3D" id="3.30.465.10">
    <property type="match status" value="1"/>
</dbReference>
<keyword evidence="4" id="KW-0560">Oxidoreductase</keyword>
<proteinExistence type="predicted"/>
<dbReference type="Gene3D" id="1.10.45.10">
    <property type="entry name" value="Vanillyl-alcohol Oxidase, Chain A, domain 4"/>
    <property type="match status" value="1"/>
</dbReference>
<dbReference type="InterPro" id="IPR016166">
    <property type="entry name" value="FAD-bd_PCMH"/>
</dbReference>
<evidence type="ECO:0000259" key="5">
    <source>
        <dbReference type="PROSITE" id="PS51387"/>
    </source>
</evidence>
<feature type="domain" description="FAD-binding PCMH-type" evidence="5">
    <location>
        <begin position="34"/>
        <end position="213"/>
    </location>
</feature>